<evidence type="ECO:0000313" key="3">
    <source>
        <dbReference type="EMBL" id="CAJ0584641.1"/>
    </source>
</evidence>
<keyword evidence="4" id="KW-1185">Reference proteome</keyword>
<keyword evidence="1" id="KW-0812">Transmembrane</keyword>
<dbReference type="Pfam" id="PF00100">
    <property type="entry name" value="Zona_pellucida"/>
    <property type="match status" value="1"/>
</dbReference>
<dbReference type="PROSITE" id="PS51034">
    <property type="entry name" value="ZP_2"/>
    <property type="match status" value="1"/>
</dbReference>
<comment type="caution">
    <text evidence="3">The sequence shown here is derived from an EMBL/GenBank/DDBJ whole genome shotgun (WGS) entry which is preliminary data.</text>
</comment>
<dbReference type="InterPro" id="IPR055355">
    <property type="entry name" value="ZP-C"/>
</dbReference>
<evidence type="ECO:0000256" key="1">
    <source>
        <dbReference type="SAM" id="Phobius"/>
    </source>
</evidence>
<dbReference type="Proteomes" id="UP001177023">
    <property type="component" value="Unassembled WGS sequence"/>
</dbReference>
<feature type="transmembrane region" description="Helical" evidence="1">
    <location>
        <begin position="79"/>
        <end position="99"/>
    </location>
</feature>
<gene>
    <name evidence="3" type="ORF">MSPICULIGERA_LOCUS22688</name>
</gene>
<dbReference type="InterPro" id="IPR001507">
    <property type="entry name" value="ZP_dom"/>
</dbReference>
<dbReference type="AlphaFoldDB" id="A0AA36DC95"/>
<reference evidence="3" key="1">
    <citation type="submission" date="2023-06" db="EMBL/GenBank/DDBJ databases">
        <authorList>
            <person name="Delattre M."/>
        </authorList>
    </citation>
    <scope>NUCLEOTIDE SEQUENCE</scope>
    <source>
        <strain evidence="3">AF72</strain>
    </source>
</reference>
<keyword evidence="1" id="KW-1133">Transmembrane helix</keyword>
<accession>A0AA36DC95</accession>
<evidence type="ECO:0000259" key="2">
    <source>
        <dbReference type="PROSITE" id="PS51034"/>
    </source>
</evidence>
<dbReference type="SMART" id="SM00241">
    <property type="entry name" value="ZP"/>
    <property type="match status" value="1"/>
</dbReference>
<feature type="domain" description="ZP" evidence="2">
    <location>
        <begin position="104"/>
        <end position="350"/>
    </location>
</feature>
<protein>
    <recommendedName>
        <fullName evidence="2">ZP domain-containing protein</fullName>
    </recommendedName>
</protein>
<sequence length="431" mass="47795">MHQSSGYITETDGCHRHLLLLTLFATFYSIFRHTPLNEPCEEQEQEQRGVVIAGRARGVFWGVTKMPPWRESFFFKPRLVLASLFCLAFGHLLALPSILHTSISCDKTDFLLKIAFNDTFTGLIYTEQGSPNCVYVNASVQPSTNYQVKIPLAGCETRRNSDGNLENEIVIQNGDSFRAGGDRKFLLTCIPAAPRFRDSLVTVAFGGVTIDQATTVSSVSNTNTQKLEYFVTVIDATKPGREPLRRPLAVGDKVIYSVFVRHPIRARIGRCWATDDASKLELSNAEGCSVQRSGNVWNDFAVSENDTGVTYDNSIKAWAFPTSNEVNIFCNLHVCKDCRQTQCASRRRRGLIPADESIENPLGPLPERIIGDQIMEDDLTPPIPLLGTLRLRMSKGGPAAEAAAHTANNSNRKPYLLIFSILSLVLSRFCA</sequence>
<dbReference type="EMBL" id="CATQJA010002699">
    <property type="protein sequence ID" value="CAJ0584641.1"/>
    <property type="molecule type" value="Genomic_DNA"/>
</dbReference>
<name>A0AA36DC95_9BILA</name>
<keyword evidence="1" id="KW-0472">Membrane</keyword>
<dbReference type="PANTHER" id="PTHR46560:SF5">
    <property type="entry name" value="CYPHER, ISOFORM B"/>
    <property type="match status" value="1"/>
</dbReference>
<proteinExistence type="predicted"/>
<feature type="non-terminal residue" evidence="3">
    <location>
        <position position="431"/>
    </location>
</feature>
<organism evidence="3 4">
    <name type="scientific">Mesorhabditis spiculigera</name>
    <dbReference type="NCBI Taxonomy" id="96644"/>
    <lineage>
        <taxon>Eukaryota</taxon>
        <taxon>Metazoa</taxon>
        <taxon>Ecdysozoa</taxon>
        <taxon>Nematoda</taxon>
        <taxon>Chromadorea</taxon>
        <taxon>Rhabditida</taxon>
        <taxon>Rhabditina</taxon>
        <taxon>Rhabditomorpha</taxon>
        <taxon>Rhabditoidea</taxon>
        <taxon>Rhabditidae</taxon>
        <taxon>Mesorhabditinae</taxon>
        <taxon>Mesorhabditis</taxon>
    </lineage>
</organism>
<dbReference type="PANTHER" id="PTHR46560">
    <property type="entry name" value="CYPHER, ISOFORM B"/>
    <property type="match status" value="1"/>
</dbReference>
<evidence type="ECO:0000313" key="4">
    <source>
        <dbReference type="Proteomes" id="UP001177023"/>
    </source>
</evidence>